<gene>
    <name evidence="5" type="primary">pcaG</name>
    <name evidence="5" type="ORF">FPZ52_05195</name>
</gene>
<evidence type="ECO:0000256" key="3">
    <source>
        <dbReference type="ARBA" id="ARBA00023002"/>
    </source>
</evidence>
<dbReference type="PANTHER" id="PTHR33711">
    <property type="entry name" value="DIOXYGENASE, PUTATIVE (AFU_ORTHOLOGUE AFUA_2G02910)-RELATED"/>
    <property type="match status" value="1"/>
</dbReference>
<dbReference type="PROSITE" id="PS00083">
    <property type="entry name" value="INTRADIOL_DIOXYGENAS"/>
    <property type="match status" value="1"/>
</dbReference>
<sequence length="198" mass="21780">MMQKLGYLPMTPSQTGGPYVHIGTTPEAAGLDPSPFEQLGKTIFEGNAKGERIALTGRVIDGHGAALTDVMLEIWQADANGLYAGQEGADPAFYGFARRAVDFTTGAFRFETIKPGAVKQYDGSYAPPHVTFWLSARGINTGLHTRMYFPEDDLSGDALLARVQHKDRLKTLIAEKTEDGYRFDIRLQGDDETIFFDI</sequence>
<dbReference type="PANTHER" id="PTHR33711:SF9">
    <property type="entry name" value="PROTOCATECHUATE 3,4-DIOXYGENASE ALPHA CHAIN"/>
    <property type="match status" value="1"/>
</dbReference>
<reference evidence="5 6" key="1">
    <citation type="submission" date="2019-07" db="EMBL/GenBank/DDBJ databases">
        <title>Litoreibacter alkalisoli sp. nov., isolated from saline-alkaline soil.</title>
        <authorList>
            <person name="Wang S."/>
            <person name="Xu L."/>
            <person name="Xing Y.-T."/>
            <person name="Sun J.-Q."/>
        </authorList>
    </citation>
    <scope>NUCLEOTIDE SEQUENCE [LARGE SCALE GENOMIC DNA]</scope>
    <source>
        <strain evidence="5 6">LN3S51</strain>
    </source>
</reference>
<dbReference type="Proteomes" id="UP000318483">
    <property type="component" value="Chromosome"/>
</dbReference>
<dbReference type="AlphaFoldDB" id="A0A5B8J3L9"/>
<evidence type="ECO:0000256" key="1">
    <source>
        <dbReference type="ARBA" id="ARBA00007825"/>
    </source>
</evidence>
<dbReference type="Pfam" id="PF00775">
    <property type="entry name" value="Dioxygenase_C"/>
    <property type="match status" value="1"/>
</dbReference>
<dbReference type="EMBL" id="CP042261">
    <property type="protein sequence ID" value="QDY69087.1"/>
    <property type="molecule type" value="Genomic_DNA"/>
</dbReference>
<dbReference type="SUPFAM" id="SSF49482">
    <property type="entry name" value="Aromatic compound dioxygenase"/>
    <property type="match status" value="1"/>
</dbReference>
<evidence type="ECO:0000313" key="5">
    <source>
        <dbReference type="EMBL" id="QDY69087.1"/>
    </source>
</evidence>
<dbReference type="GO" id="GO:0008199">
    <property type="term" value="F:ferric iron binding"/>
    <property type="evidence" value="ECO:0007669"/>
    <property type="project" value="InterPro"/>
</dbReference>
<comment type="similarity">
    <text evidence="1">Belongs to the intradiol ring-cleavage dioxygenase family.</text>
</comment>
<name>A0A5B8J3L9_9RHOB</name>
<proteinExistence type="inferred from homology"/>
<evidence type="ECO:0000256" key="2">
    <source>
        <dbReference type="ARBA" id="ARBA00022964"/>
    </source>
</evidence>
<dbReference type="KEGG" id="lit:FPZ52_05195"/>
<protein>
    <submittedName>
        <fullName evidence="5">Protocatechuate 3,4-dioxygenase subunit alpha</fullName>
        <ecNumber evidence="5">1.13.11.3</ecNumber>
    </submittedName>
</protein>
<dbReference type="InterPro" id="IPR015889">
    <property type="entry name" value="Intradiol_dOase_core"/>
</dbReference>
<dbReference type="RefSeq" id="WP_146364362.1">
    <property type="nucleotide sequence ID" value="NZ_CP042261.1"/>
</dbReference>
<dbReference type="OrthoDB" id="9805815at2"/>
<dbReference type="Gene3D" id="2.60.130.10">
    <property type="entry name" value="Aromatic compound dioxygenase"/>
    <property type="match status" value="1"/>
</dbReference>
<dbReference type="InterPro" id="IPR050770">
    <property type="entry name" value="Intradiol_RC_Dioxygenase"/>
</dbReference>
<dbReference type="NCBIfam" id="TIGR02423">
    <property type="entry name" value="protocat_alph"/>
    <property type="match status" value="1"/>
</dbReference>
<dbReference type="EC" id="1.13.11.3" evidence="5"/>
<evidence type="ECO:0000259" key="4">
    <source>
        <dbReference type="PROSITE" id="PS00083"/>
    </source>
</evidence>
<accession>A0A5B8J3L9</accession>
<keyword evidence="2 5" id="KW-0223">Dioxygenase</keyword>
<keyword evidence="6" id="KW-1185">Reference proteome</keyword>
<feature type="domain" description="Intradiol ring-cleavage dioxygenases" evidence="4">
    <location>
        <begin position="55"/>
        <end position="83"/>
    </location>
</feature>
<organism evidence="5 6">
    <name type="scientific">Qingshengfaniella alkalisoli</name>
    <dbReference type="NCBI Taxonomy" id="2599296"/>
    <lineage>
        <taxon>Bacteria</taxon>
        <taxon>Pseudomonadati</taxon>
        <taxon>Pseudomonadota</taxon>
        <taxon>Alphaproteobacteria</taxon>
        <taxon>Rhodobacterales</taxon>
        <taxon>Paracoccaceae</taxon>
        <taxon>Qingshengfaniella</taxon>
    </lineage>
</organism>
<dbReference type="InterPro" id="IPR000627">
    <property type="entry name" value="Intradiol_dOase_C"/>
</dbReference>
<keyword evidence="3 5" id="KW-0560">Oxidoreductase</keyword>
<evidence type="ECO:0000313" key="6">
    <source>
        <dbReference type="Proteomes" id="UP000318483"/>
    </source>
</evidence>
<dbReference type="InterPro" id="IPR012786">
    <property type="entry name" value="Protocat_dOase_a"/>
</dbReference>
<dbReference type="GO" id="GO:0018578">
    <property type="term" value="F:protocatechuate 3,4-dioxygenase activity"/>
    <property type="evidence" value="ECO:0007669"/>
    <property type="project" value="UniProtKB-EC"/>
</dbReference>